<keyword evidence="1" id="KW-0472">Membrane</keyword>
<proteinExistence type="predicted"/>
<keyword evidence="3" id="KW-1185">Reference proteome</keyword>
<keyword evidence="1" id="KW-0812">Transmembrane</keyword>
<dbReference type="OrthoDB" id="5905324at2"/>
<gene>
    <name evidence="2" type="ORF">EES38_05360</name>
</gene>
<evidence type="ECO:0008006" key="4">
    <source>
        <dbReference type="Google" id="ProtNLM"/>
    </source>
</evidence>
<evidence type="ECO:0000313" key="2">
    <source>
        <dbReference type="EMBL" id="RQW64033.1"/>
    </source>
</evidence>
<keyword evidence="1" id="KW-1133">Transmembrane helix</keyword>
<feature type="transmembrane region" description="Helical" evidence="1">
    <location>
        <begin position="7"/>
        <end position="27"/>
    </location>
</feature>
<dbReference type="AlphaFoldDB" id="A0A3N9TJS1"/>
<dbReference type="EMBL" id="RJVQ01000002">
    <property type="protein sequence ID" value="RQW64033.1"/>
    <property type="molecule type" value="Genomic_DNA"/>
</dbReference>
<accession>A0A3N9TJS1</accession>
<organism evidence="2 3">
    <name type="scientific">Vibrio viridaestus</name>
    <dbReference type="NCBI Taxonomy" id="2487322"/>
    <lineage>
        <taxon>Bacteria</taxon>
        <taxon>Pseudomonadati</taxon>
        <taxon>Pseudomonadota</taxon>
        <taxon>Gammaproteobacteria</taxon>
        <taxon>Vibrionales</taxon>
        <taxon>Vibrionaceae</taxon>
        <taxon>Vibrio</taxon>
    </lineage>
</organism>
<sequence>MIAAWKWIKWAGLAGLVVVIVVLWLSLDISKTKRLSLQDDLQQAQADNQSNLITIETLKSDAQANNELLVKRQREQIEHEQTLNTEIDELKARLSTIQCVIPGDVTQRLREPY</sequence>
<comment type="caution">
    <text evidence="2">The sequence shown here is derived from an EMBL/GenBank/DDBJ whole genome shotgun (WGS) entry which is preliminary data.</text>
</comment>
<dbReference type="RefSeq" id="WP_124936155.1">
    <property type="nucleotide sequence ID" value="NZ_RJVQ01000002.1"/>
</dbReference>
<protein>
    <recommendedName>
        <fullName evidence="4">DUF2570 domain-containing protein</fullName>
    </recommendedName>
</protein>
<evidence type="ECO:0000313" key="3">
    <source>
        <dbReference type="Proteomes" id="UP000281112"/>
    </source>
</evidence>
<dbReference type="Proteomes" id="UP000281112">
    <property type="component" value="Unassembled WGS sequence"/>
</dbReference>
<evidence type="ECO:0000256" key="1">
    <source>
        <dbReference type="SAM" id="Phobius"/>
    </source>
</evidence>
<name>A0A3N9TJS1_9VIBR</name>
<reference evidence="2 3" key="1">
    <citation type="submission" date="2018-11" db="EMBL/GenBank/DDBJ databases">
        <title>Vibrio LJC006 sp. nov., isolated from seawater during the bloom of the enteromorpha.</title>
        <authorList>
            <person name="Liang J."/>
        </authorList>
    </citation>
    <scope>NUCLEOTIDE SEQUENCE [LARGE SCALE GENOMIC DNA]</scope>
    <source>
        <strain evidence="2 3">LJC006</strain>
    </source>
</reference>